<evidence type="ECO:0000313" key="2">
    <source>
        <dbReference type="Proteomes" id="UP001199916"/>
    </source>
</evidence>
<reference evidence="1 2" key="1">
    <citation type="submission" date="2021-11" db="EMBL/GenBank/DDBJ databases">
        <title>Draft genome sequence of Paenibacillus profundus YoMME, a new Gram-positive bacteria with exoelectrogenic properties.</title>
        <authorList>
            <person name="Hubenova Y."/>
            <person name="Hubenova E."/>
            <person name="Manasiev Y."/>
            <person name="Peykov S."/>
            <person name="Mitov M."/>
        </authorList>
    </citation>
    <scope>NUCLEOTIDE SEQUENCE [LARGE SCALE GENOMIC DNA]</scope>
    <source>
        <strain evidence="1 2">YoMME</strain>
    </source>
</reference>
<evidence type="ECO:0008006" key="3">
    <source>
        <dbReference type="Google" id="ProtNLM"/>
    </source>
</evidence>
<comment type="caution">
    <text evidence="1">The sequence shown here is derived from an EMBL/GenBank/DDBJ whole genome shotgun (WGS) entry which is preliminary data.</text>
</comment>
<sequence>MIRRLLICVCTLIGTVIILNFQDIQNLMDPGTTFKKEIMDNIEDKEVSSLEFYFSSNENEIITKDKKDINRILEILSEMNLKRGKNTTDKEIWIDVRVQGEKRYLLALSDDKSQITIINYRDKKNIVNYYTIIENNFDLDKIKDILNKVSQE</sequence>
<gene>
    <name evidence="1" type="ORF">LQV63_03130</name>
</gene>
<name>A0ABS8YFM6_9BACL</name>
<dbReference type="Proteomes" id="UP001199916">
    <property type="component" value="Unassembled WGS sequence"/>
</dbReference>
<keyword evidence="2" id="KW-1185">Reference proteome</keyword>
<proteinExistence type="predicted"/>
<protein>
    <recommendedName>
        <fullName evidence="3">DUF4252 domain-containing protein</fullName>
    </recommendedName>
</protein>
<accession>A0ABS8YFM6</accession>
<organism evidence="1 2">
    <name type="scientific">Paenibacillus profundus</name>
    <dbReference type="NCBI Taxonomy" id="1173085"/>
    <lineage>
        <taxon>Bacteria</taxon>
        <taxon>Bacillati</taxon>
        <taxon>Bacillota</taxon>
        <taxon>Bacilli</taxon>
        <taxon>Bacillales</taxon>
        <taxon>Paenibacillaceae</taxon>
        <taxon>Paenibacillus</taxon>
    </lineage>
</organism>
<evidence type="ECO:0000313" key="1">
    <source>
        <dbReference type="EMBL" id="MCE5168309.1"/>
    </source>
</evidence>
<dbReference type="EMBL" id="JAJNBZ010000002">
    <property type="protein sequence ID" value="MCE5168309.1"/>
    <property type="molecule type" value="Genomic_DNA"/>
</dbReference>
<dbReference type="RefSeq" id="WP_233695610.1">
    <property type="nucleotide sequence ID" value="NZ_JAJNBZ010000002.1"/>
</dbReference>